<dbReference type="RefSeq" id="WP_143034798.1">
    <property type="nucleotide sequence ID" value="NZ_FNGF01000004.1"/>
</dbReference>
<evidence type="ECO:0000313" key="3">
    <source>
        <dbReference type="Proteomes" id="UP000198662"/>
    </source>
</evidence>
<evidence type="ECO:0000313" key="2">
    <source>
        <dbReference type="EMBL" id="SDL20584.1"/>
    </source>
</evidence>
<keyword evidence="3" id="KW-1185">Reference proteome</keyword>
<feature type="transmembrane region" description="Helical" evidence="1">
    <location>
        <begin position="49"/>
        <end position="67"/>
    </location>
</feature>
<evidence type="ECO:0000256" key="1">
    <source>
        <dbReference type="SAM" id="Phobius"/>
    </source>
</evidence>
<sequence>MQPGPARPGPHVVVVRRKWFGSTLVALCGALVVSGGVVLAFGLDNYGGYGFVVSGAIFIATGIAQLARPFMLFDPAASELRLVNLPGFRDRVLGAPAGERLYFDGRSVMRVLPDGSHVPAPTWPARRADLARVIALLPHRTH</sequence>
<proteinExistence type="predicted"/>
<dbReference type="OrthoDB" id="5192309at2"/>
<dbReference type="AlphaFoldDB" id="A0A1G9I6U4"/>
<keyword evidence="1" id="KW-0472">Membrane</keyword>
<gene>
    <name evidence="2" type="ORF">SAMN05216298_3051</name>
</gene>
<name>A0A1G9I6U4_9ACTN</name>
<protein>
    <submittedName>
        <fullName evidence="2">Uncharacterized protein</fullName>
    </submittedName>
</protein>
<keyword evidence="1" id="KW-0812">Transmembrane</keyword>
<feature type="transmembrane region" description="Helical" evidence="1">
    <location>
        <begin position="20"/>
        <end position="43"/>
    </location>
</feature>
<dbReference type="Proteomes" id="UP000198662">
    <property type="component" value="Unassembled WGS sequence"/>
</dbReference>
<organism evidence="2 3">
    <name type="scientific">Glycomyces sambucus</name>
    <dbReference type="NCBI Taxonomy" id="380244"/>
    <lineage>
        <taxon>Bacteria</taxon>
        <taxon>Bacillati</taxon>
        <taxon>Actinomycetota</taxon>
        <taxon>Actinomycetes</taxon>
        <taxon>Glycomycetales</taxon>
        <taxon>Glycomycetaceae</taxon>
        <taxon>Glycomyces</taxon>
    </lineage>
</organism>
<keyword evidence="1" id="KW-1133">Transmembrane helix</keyword>
<reference evidence="3" key="1">
    <citation type="submission" date="2016-10" db="EMBL/GenBank/DDBJ databases">
        <authorList>
            <person name="Varghese N."/>
            <person name="Submissions S."/>
        </authorList>
    </citation>
    <scope>NUCLEOTIDE SEQUENCE [LARGE SCALE GENOMIC DNA]</scope>
    <source>
        <strain evidence="3">CGMCC 4.3147</strain>
    </source>
</reference>
<dbReference type="EMBL" id="FNGF01000004">
    <property type="protein sequence ID" value="SDL20584.1"/>
    <property type="molecule type" value="Genomic_DNA"/>
</dbReference>
<dbReference type="STRING" id="380244.SAMN05216298_3051"/>
<accession>A0A1G9I6U4</accession>